<protein>
    <submittedName>
        <fullName evidence="2">Sigma factor-like helix-turn-helix DNA-binding protein</fullName>
    </submittedName>
</protein>
<dbReference type="GO" id="GO:0003677">
    <property type="term" value="F:DNA binding"/>
    <property type="evidence" value="ECO:0007669"/>
    <property type="project" value="InterPro"/>
</dbReference>
<evidence type="ECO:0000259" key="1">
    <source>
        <dbReference type="Pfam" id="PF08281"/>
    </source>
</evidence>
<proteinExistence type="predicted"/>
<dbReference type="InterPro" id="IPR036388">
    <property type="entry name" value="WH-like_DNA-bd_sf"/>
</dbReference>
<dbReference type="SUPFAM" id="SSF88659">
    <property type="entry name" value="Sigma3 and sigma4 domains of RNA polymerase sigma factors"/>
    <property type="match status" value="1"/>
</dbReference>
<dbReference type="RefSeq" id="WP_305907699.1">
    <property type="nucleotide sequence ID" value="NZ_CP157743.1"/>
</dbReference>
<dbReference type="Proteomes" id="UP001225378">
    <property type="component" value="Chromosome"/>
</dbReference>
<accession>A0AAU7NSD0</accession>
<dbReference type="InterPro" id="IPR013249">
    <property type="entry name" value="RNA_pol_sigma70_r4_t2"/>
</dbReference>
<dbReference type="InterPro" id="IPR013324">
    <property type="entry name" value="RNA_pol_sigma_r3/r4-like"/>
</dbReference>
<dbReference type="GO" id="GO:0016987">
    <property type="term" value="F:sigma factor activity"/>
    <property type="evidence" value="ECO:0007669"/>
    <property type="project" value="InterPro"/>
</dbReference>
<dbReference type="GO" id="GO:0006352">
    <property type="term" value="P:DNA-templated transcription initiation"/>
    <property type="evidence" value="ECO:0007669"/>
    <property type="project" value="InterPro"/>
</dbReference>
<sequence length="149" mass="17555">MANGEEDFFDRQGGWRIDLASWANPDKSLEQEQFLQVLHDCIERLPPRMAQLFILREVDGMESEEICRLLSISIQNNFWIVMSRTRVRLRHCLDLNWFSHWRAIVMLTCKEASRLASKSMDAKLTWRERLGLWAHKIGLSLTLPKILTE</sequence>
<reference evidence="2 3" key="1">
    <citation type="journal article" date="2024" name="Microbiology">
        <title>Methylomarinum rosea sp. nov., a novel halophilic methanotrophic bacterium from the hypersaline Lake Elton.</title>
        <authorList>
            <person name="Suleimanov R.Z."/>
            <person name="Oshkin I.Y."/>
            <person name="Danilova O.V."/>
            <person name="Suzina N.E."/>
            <person name="Dedysh S.N."/>
        </authorList>
    </citation>
    <scope>NUCLEOTIDE SEQUENCE [LARGE SCALE GENOMIC DNA]</scope>
    <source>
        <strain evidence="2 3">Ch1-1</strain>
    </source>
</reference>
<gene>
    <name evidence="2" type="ORF">Q9L42_014470</name>
</gene>
<dbReference type="AlphaFoldDB" id="A0AAU7NSD0"/>
<feature type="domain" description="RNA polymerase sigma factor 70 region 4 type 2" evidence="1">
    <location>
        <begin position="36"/>
        <end position="75"/>
    </location>
</feature>
<organism evidence="2 3">
    <name type="scientific">Methylomarinum roseum</name>
    <dbReference type="NCBI Taxonomy" id="3067653"/>
    <lineage>
        <taxon>Bacteria</taxon>
        <taxon>Pseudomonadati</taxon>
        <taxon>Pseudomonadota</taxon>
        <taxon>Gammaproteobacteria</taxon>
        <taxon>Methylococcales</taxon>
        <taxon>Methylococcaceae</taxon>
        <taxon>Methylomarinum</taxon>
    </lineage>
</organism>
<dbReference type="Gene3D" id="1.10.10.10">
    <property type="entry name" value="Winged helix-like DNA-binding domain superfamily/Winged helix DNA-binding domain"/>
    <property type="match status" value="1"/>
</dbReference>
<evidence type="ECO:0000313" key="3">
    <source>
        <dbReference type="Proteomes" id="UP001225378"/>
    </source>
</evidence>
<dbReference type="KEGG" id="mech:Q9L42_014470"/>
<dbReference type="Pfam" id="PF08281">
    <property type="entry name" value="Sigma70_r4_2"/>
    <property type="match status" value="1"/>
</dbReference>
<name>A0AAU7NSD0_9GAMM</name>
<keyword evidence="3" id="KW-1185">Reference proteome</keyword>
<dbReference type="EMBL" id="CP157743">
    <property type="protein sequence ID" value="XBS19556.1"/>
    <property type="molecule type" value="Genomic_DNA"/>
</dbReference>
<evidence type="ECO:0000313" key="2">
    <source>
        <dbReference type="EMBL" id="XBS19556.1"/>
    </source>
</evidence>